<dbReference type="InterPro" id="IPR002523">
    <property type="entry name" value="MgTranspt_CorA/ZnTranspt_ZntB"/>
</dbReference>
<evidence type="ECO:0000256" key="3">
    <source>
        <dbReference type="ARBA" id="ARBA00022989"/>
    </source>
</evidence>
<dbReference type="Pfam" id="PF01544">
    <property type="entry name" value="CorA"/>
    <property type="match status" value="1"/>
</dbReference>
<evidence type="ECO:0000313" key="8">
    <source>
        <dbReference type="EMBL" id="CZR51342.1"/>
    </source>
</evidence>
<evidence type="ECO:0000256" key="5">
    <source>
        <dbReference type="SAM" id="MobiDB-lite"/>
    </source>
</evidence>
<evidence type="ECO:0000256" key="4">
    <source>
        <dbReference type="ARBA" id="ARBA00023136"/>
    </source>
</evidence>
<dbReference type="EMBL" id="FJOG01000001">
    <property type="protein sequence ID" value="CZR51342.1"/>
    <property type="molecule type" value="Genomic_DNA"/>
</dbReference>
<dbReference type="Pfam" id="PF26616">
    <property type="entry name" value="CorA-like"/>
    <property type="match status" value="1"/>
</dbReference>
<dbReference type="GO" id="GO:0046873">
    <property type="term" value="F:metal ion transmembrane transporter activity"/>
    <property type="evidence" value="ECO:0007669"/>
    <property type="project" value="InterPro"/>
</dbReference>
<dbReference type="SUPFAM" id="SSF144083">
    <property type="entry name" value="Magnesium transport protein CorA, transmembrane region"/>
    <property type="match status" value="1"/>
</dbReference>
<keyword evidence="3 6" id="KW-1133">Transmembrane helix</keyword>
<feature type="transmembrane region" description="Helical" evidence="6">
    <location>
        <begin position="428"/>
        <end position="449"/>
    </location>
</feature>
<dbReference type="InterPro" id="IPR045863">
    <property type="entry name" value="CorA_TM1_TM2"/>
</dbReference>
<feature type="domain" description="CorA-like transporter" evidence="7">
    <location>
        <begin position="79"/>
        <end position="273"/>
    </location>
</feature>
<accession>A0A1L7WEY0</accession>
<keyword evidence="4 6" id="KW-0472">Membrane</keyword>
<dbReference type="OrthoDB" id="5396681at2759"/>
<gene>
    <name evidence="8" type="ORF">PAC_01217</name>
</gene>
<dbReference type="STRING" id="576137.A0A1L7WEY0"/>
<dbReference type="InterPro" id="IPR058257">
    <property type="entry name" value="CorA-like_dom"/>
</dbReference>
<evidence type="ECO:0000256" key="1">
    <source>
        <dbReference type="ARBA" id="ARBA00004141"/>
    </source>
</evidence>
<dbReference type="GO" id="GO:0016020">
    <property type="term" value="C:membrane"/>
    <property type="evidence" value="ECO:0007669"/>
    <property type="project" value="UniProtKB-SubCell"/>
</dbReference>
<evidence type="ECO:0000313" key="9">
    <source>
        <dbReference type="Proteomes" id="UP000184330"/>
    </source>
</evidence>
<dbReference type="Gene3D" id="1.20.58.340">
    <property type="entry name" value="Magnesium transport protein CorA, transmembrane region"/>
    <property type="match status" value="1"/>
</dbReference>
<name>A0A1L7WEY0_9HELO</name>
<sequence length="470" mass="53571">MEKITEKSSAQSEVREISDVKASPVYDEAQQTAEPNLNPFLITDSLIIHQNRGGDKLKAKCSKAVSCEAENNQPERVSTTSKPLFNCDALNRFLDHSPKDSYSLRVIHICQSGSWSDLSIDDQTLQRVIVHHDLMPELTELTSLFSSKRLAIEEAFSGQLLDQDSATTLSIGYVMKYPECKTLSKGKSWVIRQIGIYQQYLKSTGNSIWVLLHCEPDSSGQKLVTSVLEDGQKCLSLQKYPIEIHLLLMSIYLQKWREYMSFYETELLQKTNTVMGARLIDLPLISHPTISRVHFLSAHFSSLPSILAHQKSIFRLLNDKLKNMTTFEDRHRRQLSHYSSLVDSYASNTLALQVKCASLLQFVVDSIGINNQLTAQKQNELMIKMAQTTANDSECIKIITIVTLLYLPASFVATFFGMQFFQLDASKLWIFFSLAFFLTVLTMLGYWWFIRKPRRREDREDSDSVGSDMV</sequence>
<feature type="transmembrane region" description="Helical" evidence="6">
    <location>
        <begin position="395"/>
        <end position="416"/>
    </location>
</feature>
<dbReference type="AlphaFoldDB" id="A0A1L7WEY0"/>
<protein>
    <recommendedName>
        <fullName evidence="7">CorA-like transporter domain-containing protein</fullName>
    </recommendedName>
</protein>
<reference evidence="8 9" key="1">
    <citation type="submission" date="2016-03" db="EMBL/GenBank/DDBJ databases">
        <authorList>
            <person name="Ploux O."/>
        </authorList>
    </citation>
    <scope>NUCLEOTIDE SEQUENCE [LARGE SCALE GENOMIC DNA]</scope>
    <source>
        <strain evidence="8 9">UAMH 11012</strain>
    </source>
</reference>
<comment type="subcellular location">
    <subcellularLocation>
        <location evidence="1">Membrane</location>
        <topology evidence="1">Multi-pass membrane protein</topology>
    </subcellularLocation>
</comment>
<feature type="region of interest" description="Disordered" evidence="5">
    <location>
        <begin position="1"/>
        <end position="22"/>
    </location>
</feature>
<keyword evidence="9" id="KW-1185">Reference proteome</keyword>
<dbReference type="Proteomes" id="UP000184330">
    <property type="component" value="Unassembled WGS sequence"/>
</dbReference>
<evidence type="ECO:0000259" key="7">
    <source>
        <dbReference type="Pfam" id="PF26616"/>
    </source>
</evidence>
<keyword evidence="2 6" id="KW-0812">Transmembrane</keyword>
<evidence type="ECO:0000256" key="2">
    <source>
        <dbReference type="ARBA" id="ARBA00022692"/>
    </source>
</evidence>
<organism evidence="8 9">
    <name type="scientific">Phialocephala subalpina</name>
    <dbReference type="NCBI Taxonomy" id="576137"/>
    <lineage>
        <taxon>Eukaryota</taxon>
        <taxon>Fungi</taxon>
        <taxon>Dikarya</taxon>
        <taxon>Ascomycota</taxon>
        <taxon>Pezizomycotina</taxon>
        <taxon>Leotiomycetes</taxon>
        <taxon>Helotiales</taxon>
        <taxon>Mollisiaceae</taxon>
        <taxon>Phialocephala</taxon>
        <taxon>Phialocephala fortinii species complex</taxon>
    </lineage>
</organism>
<proteinExistence type="predicted"/>
<evidence type="ECO:0000256" key="6">
    <source>
        <dbReference type="SAM" id="Phobius"/>
    </source>
</evidence>